<name>A0A1U9JTA6_9HYPH</name>
<feature type="domain" description="Pyruvate phosphate dikinase AMP/ATP-binding" evidence="2">
    <location>
        <begin position="61"/>
        <end position="367"/>
    </location>
</feature>
<reference evidence="3 4" key="2">
    <citation type="journal article" date="2016" name="Sci. Rep.">
        <title>The genome of Rhizobiales bacteria in predatory ants reveals urease gene functions but no genes for nitrogen fixation.</title>
        <authorList>
            <person name="Neuvonen M.M."/>
            <person name="Tamarit D."/>
            <person name="Naslund K."/>
            <person name="Liebig J."/>
            <person name="Feldhaar H."/>
            <person name="Moran N.A."/>
            <person name="Guy L."/>
            <person name="Andersson S.G."/>
        </authorList>
    </citation>
    <scope>NUCLEOTIDE SEQUENCE [LARGE SCALE GENOMIC DNA]</scope>
    <source>
        <strain evidence="3 4">Hsal</strain>
    </source>
</reference>
<dbReference type="InterPro" id="IPR008279">
    <property type="entry name" value="PEP-util_enz_mobile_dom"/>
</dbReference>
<dbReference type="NCBIfam" id="NF004531">
    <property type="entry name" value="PRK05878.1"/>
    <property type="match status" value="1"/>
</dbReference>
<dbReference type="SUPFAM" id="SSF52009">
    <property type="entry name" value="Phosphohistidine domain"/>
    <property type="match status" value="1"/>
</dbReference>
<dbReference type="InterPro" id="IPR002192">
    <property type="entry name" value="PPDK_AMP/ATP-bd"/>
</dbReference>
<keyword evidence="4" id="KW-1185">Reference proteome</keyword>
<keyword evidence="3" id="KW-0670">Pyruvate</keyword>
<dbReference type="InterPro" id="IPR010121">
    <property type="entry name" value="Pyruvate_phosphate_dikinase"/>
</dbReference>
<dbReference type="PANTHER" id="PTHR22931:SF9">
    <property type="entry name" value="PYRUVATE, PHOSPHATE DIKINASE 1, CHLOROPLASTIC"/>
    <property type="match status" value="1"/>
</dbReference>
<evidence type="ECO:0000313" key="3">
    <source>
        <dbReference type="EMBL" id="AQS41093.1"/>
    </source>
</evidence>
<dbReference type="Proteomes" id="UP000188912">
    <property type="component" value="Chromosome"/>
</dbReference>
<dbReference type="Pfam" id="PF00391">
    <property type="entry name" value="PEP-utilizers"/>
    <property type="match status" value="1"/>
</dbReference>
<dbReference type="InterPro" id="IPR036637">
    <property type="entry name" value="Phosphohistidine_dom_sf"/>
</dbReference>
<evidence type="ECO:0000259" key="2">
    <source>
        <dbReference type="Pfam" id="PF01326"/>
    </source>
</evidence>
<dbReference type="KEGG" id="thd:BHV28_03780"/>
<reference evidence="3 4" key="1">
    <citation type="journal article" date="2010" name="Science">
        <title>Genomic comparison of the ants Camponotus floridanus and Harpegnathos saltator.</title>
        <authorList>
            <person name="Bonasio R."/>
            <person name="Zhang G."/>
            <person name="Ye C."/>
            <person name="Mutti N.S."/>
            <person name="Fang X."/>
            <person name="Qin N."/>
            <person name="Donahue G."/>
            <person name="Yang P."/>
            <person name="Li Q."/>
            <person name="Li C."/>
            <person name="Zhang P."/>
            <person name="Huang Z."/>
            <person name="Berger S.L."/>
            <person name="Reinberg D."/>
            <person name="Wang J."/>
            <person name="Liebig J."/>
        </authorList>
    </citation>
    <scope>NUCLEOTIDE SEQUENCE [LARGE SCALE GENOMIC DNA]</scope>
    <source>
        <strain evidence="3 4">Hsal</strain>
    </source>
</reference>
<feature type="domain" description="Pyruvate phosphate dikinase AMP/ATP-binding" evidence="2">
    <location>
        <begin position="22"/>
        <end position="57"/>
    </location>
</feature>
<dbReference type="Gene3D" id="1.10.189.10">
    <property type="entry name" value="Pyruvate Phosphate Dikinase, domain 2"/>
    <property type="match status" value="1"/>
</dbReference>
<organism evidence="3 4">
    <name type="scientific">Candidatus Tokpelaia hoelldobleri</name>
    <dbReference type="NCBI Taxonomy" id="1902579"/>
    <lineage>
        <taxon>Bacteria</taxon>
        <taxon>Pseudomonadati</taxon>
        <taxon>Pseudomonadota</taxon>
        <taxon>Alphaproteobacteria</taxon>
        <taxon>Hyphomicrobiales</taxon>
        <taxon>Candidatus Tokpelaia</taxon>
    </lineage>
</organism>
<sequence length="565" mass="61135">MTQWIYVFGDERAAALDNAALYLGGKGAGLAQMTRLGLPVPPGFTITTELCRWFYAHERRFPPALSQALATALAAVERLTGRRFGKTAYPLLLSVRSGAPVSMPGQMDTVLNVGLNDRTVAALAAQAGAQFAYDSYRRFIHMYSVLVLGMDTDVFEAILDEVQAGREMEEMPAADWQEICRRYKARVEGELGEPFPQEPQTQLVAAVRAVLTSWMSARATLYRSLYNIPESAGTAVTVQAMVFGNMGQRSATGVAYTRNPATGENSVYGEFLPNAQGDDVVSGIRTPQQISEKARLAAGEQRPSLERAMPEAFAALRITAARLERHYRAVQDIEFTIEEGRLWLLQTRKAHCTSAASLKIAVAMVREHLIDRREVVLRVEAEGLRHLLAPVIDPAAQRVVIARGLPVSPGVATGRLVFSSLAAVEAQARGEAVILVRPETSPYDIHGMNAAAAIVTIHGGVGSHAAAIARGMGKPCVCGAGEIYIDKDENGMRVAGKFYEHGAPVSVDGNSGEILAGAVALRAPDLPADFTTFMQWVDELDEGENKTAKPDARLVHVQARLRENA</sequence>
<protein>
    <submittedName>
        <fullName evidence="3">Pyruvate, phosphate dikinase</fullName>
    </submittedName>
</protein>
<dbReference type="Gene3D" id="1.20.80.30">
    <property type="match status" value="1"/>
</dbReference>
<evidence type="ECO:0000313" key="4">
    <source>
        <dbReference type="Proteomes" id="UP000188912"/>
    </source>
</evidence>
<dbReference type="Pfam" id="PF01326">
    <property type="entry name" value="PPDK_N"/>
    <property type="match status" value="2"/>
</dbReference>
<dbReference type="Gene3D" id="3.30.470.20">
    <property type="entry name" value="ATP-grasp fold, B domain"/>
    <property type="match status" value="1"/>
</dbReference>
<dbReference type="PANTHER" id="PTHR22931">
    <property type="entry name" value="PHOSPHOENOLPYRUVATE DIKINASE-RELATED"/>
    <property type="match status" value="1"/>
</dbReference>
<dbReference type="SUPFAM" id="SSF56059">
    <property type="entry name" value="Glutathione synthetase ATP-binding domain-like"/>
    <property type="match status" value="1"/>
</dbReference>
<dbReference type="STRING" id="1902579.BHV28_03780"/>
<evidence type="ECO:0000259" key="1">
    <source>
        <dbReference type="Pfam" id="PF00391"/>
    </source>
</evidence>
<dbReference type="GO" id="GO:0016301">
    <property type="term" value="F:kinase activity"/>
    <property type="evidence" value="ECO:0007669"/>
    <property type="project" value="UniProtKB-KW"/>
</dbReference>
<dbReference type="AlphaFoldDB" id="A0A1U9JTA6"/>
<dbReference type="GO" id="GO:0005524">
    <property type="term" value="F:ATP binding"/>
    <property type="evidence" value="ECO:0007669"/>
    <property type="project" value="InterPro"/>
</dbReference>
<feature type="domain" description="PEP-utilising enzyme mobile" evidence="1">
    <location>
        <begin position="432"/>
        <end position="512"/>
    </location>
</feature>
<gene>
    <name evidence="3" type="ORF">BHV28_03780</name>
</gene>
<dbReference type="GO" id="GO:0050242">
    <property type="term" value="F:pyruvate, phosphate dikinase activity"/>
    <property type="evidence" value="ECO:0007669"/>
    <property type="project" value="InterPro"/>
</dbReference>
<accession>A0A1U9JTA6</accession>
<dbReference type="EMBL" id="CP017315">
    <property type="protein sequence ID" value="AQS41093.1"/>
    <property type="molecule type" value="Genomic_DNA"/>
</dbReference>
<dbReference type="InterPro" id="IPR013815">
    <property type="entry name" value="ATP_grasp_subdomain_1"/>
</dbReference>
<dbReference type="Gene3D" id="3.50.30.10">
    <property type="entry name" value="Phosphohistidine domain"/>
    <property type="match status" value="1"/>
</dbReference>
<dbReference type="Gene3D" id="3.30.1490.20">
    <property type="entry name" value="ATP-grasp fold, A domain"/>
    <property type="match status" value="1"/>
</dbReference>
<proteinExistence type="predicted"/>